<gene>
    <name evidence="1" type="ORF">BDN72DRAFT_252100</name>
</gene>
<dbReference type="EMBL" id="ML208462">
    <property type="protein sequence ID" value="TFK64752.1"/>
    <property type="molecule type" value="Genomic_DNA"/>
</dbReference>
<sequence>MENGGYAKEVDFHKALSVWAMAVLKDKPTAEQLQDPSRTVLQPLEEAIKVKVLGVSTEGAEPQAGDWSVNDLFSALNRWVLSSTKYSYWGKSYADWVKLVNCGLWLVRNLEKEVEAVDFRENSENILLQHDGGNHVSNGKIVEGEFGTVILTQTTANTLHGSARQERRWFSIAKDLAPSRFSDDKAQAAYWHKAMALLRCEHQEADFTPEEHDSLTSLDLKFLKSLELPERPKTPVEEKLEGEDEWFKRRPGGGLHDIVPILQLKEEELEYQLRPYEGAKRYLRDRLSSRVNMTHGHAMILVGRHLQLMYADRQGIILTTPIHVVREFPSFLALLFILQRFSPREWGEHPGISRSVLRVGGIRYTLGRGQRFHSPTGIVGTQSLAAHLQGPDGKLYAAKFSWQNKATHELEHNWLKKAWDAVPDDGQHLLECLGWKEFDTVTTRTIRESFGLEPGEPRRYYVIVLPPVLKVLRQLKGELWLRIFWDCFKGKCGARELCSSENLS</sequence>
<organism evidence="1 2">
    <name type="scientific">Pluteus cervinus</name>
    <dbReference type="NCBI Taxonomy" id="181527"/>
    <lineage>
        <taxon>Eukaryota</taxon>
        <taxon>Fungi</taxon>
        <taxon>Dikarya</taxon>
        <taxon>Basidiomycota</taxon>
        <taxon>Agaricomycotina</taxon>
        <taxon>Agaricomycetes</taxon>
        <taxon>Agaricomycetidae</taxon>
        <taxon>Agaricales</taxon>
        <taxon>Pluteineae</taxon>
        <taxon>Pluteaceae</taxon>
        <taxon>Pluteus</taxon>
    </lineage>
</organism>
<protein>
    <submittedName>
        <fullName evidence="1">Uncharacterized protein</fullName>
    </submittedName>
</protein>
<evidence type="ECO:0000313" key="2">
    <source>
        <dbReference type="Proteomes" id="UP000308600"/>
    </source>
</evidence>
<accession>A0ACD3AGM2</accession>
<dbReference type="Proteomes" id="UP000308600">
    <property type="component" value="Unassembled WGS sequence"/>
</dbReference>
<evidence type="ECO:0000313" key="1">
    <source>
        <dbReference type="EMBL" id="TFK64752.1"/>
    </source>
</evidence>
<proteinExistence type="predicted"/>
<name>A0ACD3AGM2_9AGAR</name>
<reference evidence="1 2" key="1">
    <citation type="journal article" date="2019" name="Nat. Ecol. Evol.">
        <title>Megaphylogeny resolves global patterns of mushroom evolution.</title>
        <authorList>
            <person name="Varga T."/>
            <person name="Krizsan K."/>
            <person name="Foldi C."/>
            <person name="Dima B."/>
            <person name="Sanchez-Garcia M."/>
            <person name="Sanchez-Ramirez S."/>
            <person name="Szollosi G.J."/>
            <person name="Szarkandi J.G."/>
            <person name="Papp V."/>
            <person name="Albert L."/>
            <person name="Andreopoulos W."/>
            <person name="Angelini C."/>
            <person name="Antonin V."/>
            <person name="Barry K.W."/>
            <person name="Bougher N.L."/>
            <person name="Buchanan P."/>
            <person name="Buyck B."/>
            <person name="Bense V."/>
            <person name="Catcheside P."/>
            <person name="Chovatia M."/>
            <person name="Cooper J."/>
            <person name="Damon W."/>
            <person name="Desjardin D."/>
            <person name="Finy P."/>
            <person name="Geml J."/>
            <person name="Haridas S."/>
            <person name="Hughes K."/>
            <person name="Justo A."/>
            <person name="Karasinski D."/>
            <person name="Kautmanova I."/>
            <person name="Kiss B."/>
            <person name="Kocsube S."/>
            <person name="Kotiranta H."/>
            <person name="LaButti K.M."/>
            <person name="Lechner B.E."/>
            <person name="Liimatainen K."/>
            <person name="Lipzen A."/>
            <person name="Lukacs Z."/>
            <person name="Mihaltcheva S."/>
            <person name="Morgado L.N."/>
            <person name="Niskanen T."/>
            <person name="Noordeloos M.E."/>
            <person name="Ohm R.A."/>
            <person name="Ortiz-Santana B."/>
            <person name="Ovrebo C."/>
            <person name="Racz N."/>
            <person name="Riley R."/>
            <person name="Savchenko A."/>
            <person name="Shiryaev A."/>
            <person name="Soop K."/>
            <person name="Spirin V."/>
            <person name="Szebenyi C."/>
            <person name="Tomsovsky M."/>
            <person name="Tulloss R.E."/>
            <person name="Uehling J."/>
            <person name="Grigoriev I.V."/>
            <person name="Vagvolgyi C."/>
            <person name="Papp T."/>
            <person name="Martin F.M."/>
            <person name="Miettinen O."/>
            <person name="Hibbett D.S."/>
            <person name="Nagy L.G."/>
        </authorList>
    </citation>
    <scope>NUCLEOTIDE SEQUENCE [LARGE SCALE GENOMIC DNA]</scope>
    <source>
        <strain evidence="1 2">NL-1719</strain>
    </source>
</reference>
<keyword evidence="2" id="KW-1185">Reference proteome</keyword>